<dbReference type="RefSeq" id="WP_159480659.1">
    <property type="nucleotide sequence ID" value="NZ_BAAATH010000031.1"/>
</dbReference>
<dbReference type="AlphaFoldDB" id="A0A640SEE6"/>
<organism evidence="1 2">
    <name type="scientific">Streptomyces caniferus</name>
    <dbReference type="NCBI Taxonomy" id="285557"/>
    <lineage>
        <taxon>Bacteria</taxon>
        <taxon>Bacillati</taxon>
        <taxon>Actinomycetota</taxon>
        <taxon>Actinomycetes</taxon>
        <taxon>Kitasatosporales</taxon>
        <taxon>Streptomycetaceae</taxon>
        <taxon>Streptomyces</taxon>
    </lineage>
</organism>
<name>A0A640SEE6_9ACTN</name>
<dbReference type="EMBL" id="BLIN01000005">
    <property type="protein sequence ID" value="GFE09649.1"/>
    <property type="molecule type" value="Genomic_DNA"/>
</dbReference>
<dbReference type="OrthoDB" id="196248at2"/>
<evidence type="ECO:0000313" key="2">
    <source>
        <dbReference type="Proteomes" id="UP000435837"/>
    </source>
</evidence>
<protein>
    <submittedName>
        <fullName evidence="1">Uncharacterized protein</fullName>
    </submittedName>
</protein>
<sequence>MAIPKKDSRPLTVDGVAYRWSIRRKPTYAQGTCRGTLSIAAQLAHAPGSVAVLRTPHPHPANWLGAPAPTVRPAAVAHAIRSALHRGWQPNEPGRPFLLDLPPTA</sequence>
<reference evidence="1 2" key="1">
    <citation type="submission" date="2019-12" db="EMBL/GenBank/DDBJ databases">
        <title>Whole genome shotgun sequence of Streptomyces caniferus NBRC 15389.</title>
        <authorList>
            <person name="Ichikawa N."/>
            <person name="Kimura A."/>
            <person name="Kitahashi Y."/>
            <person name="Komaki H."/>
            <person name="Tamura T."/>
        </authorList>
    </citation>
    <scope>NUCLEOTIDE SEQUENCE [LARGE SCALE GENOMIC DNA]</scope>
    <source>
        <strain evidence="1 2">NBRC 15389</strain>
    </source>
</reference>
<dbReference type="Proteomes" id="UP000435837">
    <property type="component" value="Unassembled WGS sequence"/>
</dbReference>
<gene>
    <name evidence="1" type="ORF">Scani_59170</name>
</gene>
<dbReference type="GeneID" id="96635299"/>
<comment type="caution">
    <text evidence="1">The sequence shown here is derived from an EMBL/GenBank/DDBJ whole genome shotgun (WGS) entry which is preliminary data.</text>
</comment>
<proteinExistence type="predicted"/>
<evidence type="ECO:0000313" key="1">
    <source>
        <dbReference type="EMBL" id="GFE09649.1"/>
    </source>
</evidence>
<accession>A0A640SEE6</accession>